<organism evidence="1 2">
    <name type="scientific">Bernardetia litoralis (strain ATCC 23117 / DSM 6794 / NBRC 15988 / NCIMB 1366 / Fx l1 / Sio-4)</name>
    <name type="common">Flexibacter litoralis</name>
    <dbReference type="NCBI Taxonomy" id="880071"/>
    <lineage>
        <taxon>Bacteria</taxon>
        <taxon>Pseudomonadati</taxon>
        <taxon>Bacteroidota</taxon>
        <taxon>Cytophagia</taxon>
        <taxon>Cytophagales</taxon>
        <taxon>Bernardetiaceae</taxon>
        <taxon>Bernardetia</taxon>
    </lineage>
</organism>
<dbReference type="HOGENOM" id="CLU_110577_2_0_10"/>
<dbReference type="Gene3D" id="3.40.1760.10">
    <property type="entry name" value="YfbM-like super family"/>
    <property type="match status" value="1"/>
</dbReference>
<dbReference type="EMBL" id="CP003345">
    <property type="protein sequence ID" value="AFM02804.1"/>
    <property type="molecule type" value="Genomic_DNA"/>
</dbReference>
<sequence length="163" mass="19183">MGIRAVYIAVTNEEMDRLENLSEKKLLKEVEKMEEKENYNKVNIDKMWDSLHFVLTEITASEPIEDNPLSEFVVGVYPILFEDEFVSFSPQEDVQKIAEALKKIDFTTYKASFKPKNLAKNKIYPNIWVDAEDDLFNEIKNSFDELMKFYLKNKHLNIIVSIY</sequence>
<dbReference type="OrthoDB" id="289289at2"/>
<dbReference type="PATRIC" id="fig|880071.3.peg.303"/>
<dbReference type="RefSeq" id="WP_014796267.1">
    <property type="nucleotide sequence ID" value="NC_018018.1"/>
</dbReference>
<gene>
    <name evidence="1" type="ordered locus">Fleli_0317</name>
</gene>
<dbReference type="Pfam" id="PF08974">
    <property type="entry name" value="DUF1877"/>
    <property type="match status" value="1"/>
</dbReference>
<reference evidence="2" key="1">
    <citation type="submission" date="2012-06" db="EMBL/GenBank/DDBJ databases">
        <title>The complete genome of Flexibacter litoralis DSM 6794.</title>
        <authorList>
            <person name="Lucas S."/>
            <person name="Copeland A."/>
            <person name="Lapidus A."/>
            <person name="Glavina del Rio T."/>
            <person name="Dalin E."/>
            <person name="Tice H."/>
            <person name="Bruce D."/>
            <person name="Goodwin L."/>
            <person name="Pitluck S."/>
            <person name="Peters L."/>
            <person name="Ovchinnikova G."/>
            <person name="Lu M."/>
            <person name="Kyrpides N."/>
            <person name="Mavromatis K."/>
            <person name="Ivanova N."/>
            <person name="Brettin T."/>
            <person name="Detter J.C."/>
            <person name="Han C."/>
            <person name="Larimer F."/>
            <person name="Land M."/>
            <person name="Hauser L."/>
            <person name="Markowitz V."/>
            <person name="Cheng J.-F."/>
            <person name="Hugenholtz P."/>
            <person name="Woyke T."/>
            <person name="Wu D."/>
            <person name="Spring S."/>
            <person name="Lang E."/>
            <person name="Kopitz M."/>
            <person name="Brambilla E."/>
            <person name="Klenk H.-P."/>
            <person name="Eisen J.A."/>
        </authorList>
    </citation>
    <scope>NUCLEOTIDE SEQUENCE [LARGE SCALE GENOMIC DNA]</scope>
    <source>
        <strain evidence="2">ATCC 23117 / DSM 6794 / NBRC 15988 / NCIMB 1366 / Sio-4</strain>
    </source>
</reference>
<keyword evidence="2" id="KW-1185">Reference proteome</keyword>
<dbReference type="InterPro" id="IPR015068">
    <property type="entry name" value="DUF1877"/>
</dbReference>
<accession>I4AFR9</accession>
<dbReference type="SUPFAM" id="SSF111069">
    <property type="entry name" value="Hypothetical protein yfbM"/>
    <property type="match status" value="1"/>
</dbReference>
<evidence type="ECO:0000313" key="2">
    <source>
        <dbReference type="Proteomes" id="UP000006054"/>
    </source>
</evidence>
<dbReference type="Proteomes" id="UP000006054">
    <property type="component" value="Chromosome"/>
</dbReference>
<proteinExistence type="predicted"/>
<evidence type="ECO:0008006" key="3">
    <source>
        <dbReference type="Google" id="ProtNLM"/>
    </source>
</evidence>
<dbReference type="AlphaFoldDB" id="I4AFR9"/>
<dbReference type="KEGG" id="fli:Fleli_0317"/>
<dbReference type="STRING" id="880071.Fleli_0317"/>
<name>I4AFR9_BERLS</name>
<evidence type="ECO:0000313" key="1">
    <source>
        <dbReference type="EMBL" id="AFM02804.1"/>
    </source>
</evidence>
<protein>
    <recommendedName>
        <fullName evidence="3">DUF1877 family protein</fullName>
    </recommendedName>
</protein>
<dbReference type="eggNOG" id="ENOG502ZMYT">
    <property type="taxonomic scope" value="Bacteria"/>
</dbReference>
<dbReference type="InterPro" id="IPR035944">
    <property type="entry name" value="YfbM-like_sf"/>
</dbReference>